<proteinExistence type="predicted"/>
<sequence length="125" mass="14450">MRTKIICDDFECYKASTQVPTFMVGTVDWAASLSKSEFVKSINWFGYEFGKDFIDVAVGISGRFNLISLLYTNYQLVHVMAWQQGRPNQSFDCPISRYDNRVHCEFLDQILYNQILVSIALNLDQ</sequence>
<reference evidence="1" key="1">
    <citation type="submission" date="2018-07" db="EMBL/GenBank/DDBJ databases">
        <authorList>
            <person name="Quirk P.G."/>
            <person name="Krulwich T.A."/>
        </authorList>
    </citation>
    <scope>NUCLEOTIDE SEQUENCE</scope>
</reference>
<evidence type="ECO:0000313" key="1">
    <source>
        <dbReference type="EMBL" id="SSX26321.1"/>
    </source>
</evidence>
<name>A0A336MAG5_CULSO</name>
<dbReference type="EMBL" id="UFQT01000666">
    <property type="protein sequence ID" value="SSX26321.1"/>
    <property type="molecule type" value="Genomic_DNA"/>
</dbReference>
<protein>
    <submittedName>
        <fullName evidence="1">CSON013309 protein</fullName>
    </submittedName>
</protein>
<dbReference type="VEuPathDB" id="VectorBase:CSON013309"/>
<organism evidence="1">
    <name type="scientific">Culicoides sonorensis</name>
    <name type="common">Biting midge</name>
    <dbReference type="NCBI Taxonomy" id="179676"/>
    <lineage>
        <taxon>Eukaryota</taxon>
        <taxon>Metazoa</taxon>
        <taxon>Ecdysozoa</taxon>
        <taxon>Arthropoda</taxon>
        <taxon>Hexapoda</taxon>
        <taxon>Insecta</taxon>
        <taxon>Pterygota</taxon>
        <taxon>Neoptera</taxon>
        <taxon>Endopterygota</taxon>
        <taxon>Diptera</taxon>
        <taxon>Nematocera</taxon>
        <taxon>Chironomoidea</taxon>
        <taxon>Ceratopogonidae</taxon>
        <taxon>Ceratopogoninae</taxon>
        <taxon>Culicoides</taxon>
        <taxon>Monoculicoides</taxon>
    </lineage>
</organism>
<accession>A0A336MAG5</accession>
<dbReference type="AlphaFoldDB" id="A0A336MAG5"/>
<gene>
    <name evidence="1" type="primary">CSON013309</name>
</gene>